<sequence length="202" mass="21808">MPHATLFHHRLVENFLRPARTTGEQAADFLRVVGLVSLVVVAFGWGFVAMAVFALSMLGVVLPRFLGARATLDLAVCIAVLVAAWSAVLQLYQAISWWDVVVHCTLNGLIAALAWVLCAQLGVSLVDAESRYRFVLTVSLTTAFGLALGAVWEMWEWFGHNFLDESIYVSYTDTIGDIAAGGVGSLIAGCSMRFLAGANRGE</sequence>
<dbReference type="InterPro" id="IPR014509">
    <property type="entry name" value="YjdF-like"/>
</dbReference>
<evidence type="ECO:0008006" key="4">
    <source>
        <dbReference type="Google" id="ProtNLM"/>
    </source>
</evidence>
<accession>A0A2U1TBK5</accession>
<feature type="transmembrane region" description="Helical" evidence="1">
    <location>
        <begin position="74"/>
        <end position="94"/>
    </location>
</feature>
<comment type="caution">
    <text evidence="2">The sequence shown here is derived from an EMBL/GenBank/DDBJ whole genome shotgun (WGS) entry which is preliminary data.</text>
</comment>
<name>A0A2U1TBK5_9MICO</name>
<proteinExistence type="predicted"/>
<dbReference type="RefSeq" id="WP_108963310.1">
    <property type="nucleotide sequence ID" value="NZ_QEFB01000013.1"/>
</dbReference>
<dbReference type="AlphaFoldDB" id="A0A2U1TBK5"/>
<dbReference type="EMBL" id="QEFB01000013">
    <property type="protein sequence ID" value="PWC06282.1"/>
    <property type="molecule type" value="Genomic_DNA"/>
</dbReference>
<organism evidence="2 3">
    <name type="scientific">Mycetocola zhujimingii</name>
    <dbReference type="NCBI Taxonomy" id="2079792"/>
    <lineage>
        <taxon>Bacteria</taxon>
        <taxon>Bacillati</taxon>
        <taxon>Actinomycetota</taxon>
        <taxon>Actinomycetes</taxon>
        <taxon>Micrococcales</taxon>
        <taxon>Microbacteriaceae</taxon>
        <taxon>Mycetocola</taxon>
    </lineage>
</organism>
<dbReference type="Pfam" id="PF09997">
    <property type="entry name" value="DUF2238"/>
    <property type="match status" value="1"/>
</dbReference>
<dbReference type="Proteomes" id="UP000244962">
    <property type="component" value="Unassembled WGS sequence"/>
</dbReference>
<keyword evidence="1" id="KW-0812">Transmembrane</keyword>
<reference evidence="3" key="1">
    <citation type="submission" date="2018-04" db="EMBL/GenBank/DDBJ databases">
        <authorList>
            <person name="Liu S."/>
            <person name="Wang Z."/>
            <person name="Li J."/>
        </authorList>
    </citation>
    <scope>NUCLEOTIDE SEQUENCE [LARGE SCALE GENOMIC DNA]</scope>
    <source>
        <strain evidence="3">622</strain>
    </source>
</reference>
<protein>
    <recommendedName>
        <fullName evidence="4">DUF2238 domain-containing protein</fullName>
    </recommendedName>
</protein>
<feature type="transmembrane region" description="Helical" evidence="1">
    <location>
        <begin position="100"/>
        <end position="122"/>
    </location>
</feature>
<evidence type="ECO:0000256" key="1">
    <source>
        <dbReference type="SAM" id="Phobius"/>
    </source>
</evidence>
<feature type="transmembrane region" description="Helical" evidence="1">
    <location>
        <begin position="134"/>
        <end position="155"/>
    </location>
</feature>
<feature type="transmembrane region" description="Helical" evidence="1">
    <location>
        <begin position="175"/>
        <end position="196"/>
    </location>
</feature>
<keyword evidence="1" id="KW-1133">Transmembrane helix</keyword>
<evidence type="ECO:0000313" key="2">
    <source>
        <dbReference type="EMBL" id="PWC06282.1"/>
    </source>
</evidence>
<keyword evidence="3" id="KW-1185">Reference proteome</keyword>
<gene>
    <name evidence="2" type="ORF">DF223_11795</name>
</gene>
<evidence type="ECO:0000313" key="3">
    <source>
        <dbReference type="Proteomes" id="UP000244962"/>
    </source>
</evidence>
<keyword evidence="1" id="KW-0472">Membrane</keyword>
<feature type="transmembrane region" description="Helical" evidence="1">
    <location>
        <begin position="35"/>
        <end position="62"/>
    </location>
</feature>